<comment type="caution">
    <text evidence="7">The sequence shown here is derived from an EMBL/GenBank/DDBJ whole genome shotgun (WGS) entry which is preliminary data.</text>
</comment>
<keyword evidence="2" id="KW-0805">Transcription regulation</keyword>
<dbReference type="InterPro" id="IPR007627">
    <property type="entry name" value="RNA_pol_sigma70_r2"/>
</dbReference>
<accession>A0A4S4AHB2</accession>
<dbReference type="GO" id="GO:0006352">
    <property type="term" value="P:DNA-templated transcription initiation"/>
    <property type="evidence" value="ECO:0007669"/>
    <property type="project" value="InterPro"/>
</dbReference>
<dbReference type="Proteomes" id="UP000307956">
    <property type="component" value="Unassembled WGS sequence"/>
</dbReference>
<feature type="domain" description="RNA polymerase sigma-70 region 2" evidence="5">
    <location>
        <begin position="13"/>
        <end position="76"/>
    </location>
</feature>
<evidence type="ECO:0000256" key="2">
    <source>
        <dbReference type="ARBA" id="ARBA00023015"/>
    </source>
</evidence>
<evidence type="ECO:0000256" key="4">
    <source>
        <dbReference type="ARBA" id="ARBA00023163"/>
    </source>
</evidence>
<keyword evidence="8" id="KW-1185">Reference proteome</keyword>
<name>A0A4S4AHB2_9RHOO</name>
<protein>
    <submittedName>
        <fullName evidence="7">RNA polymerase sigma factor</fullName>
    </submittedName>
</protein>
<dbReference type="GO" id="GO:0016987">
    <property type="term" value="F:sigma factor activity"/>
    <property type="evidence" value="ECO:0007669"/>
    <property type="project" value="UniProtKB-KW"/>
</dbReference>
<dbReference type="RefSeq" id="WP_136386184.1">
    <property type="nucleotide sequence ID" value="NZ_SSOD01000015.1"/>
</dbReference>
<evidence type="ECO:0000259" key="6">
    <source>
        <dbReference type="Pfam" id="PF08281"/>
    </source>
</evidence>
<evidence type="ECO:0000259" key="5">
    <source>
        <dbReference type="Pfam" id="PF04542"/>
    </source>
</evidence>
<dbReference type="InterPro" id="IPR039425">
    <property type="entry name" value="RNA_pol_sigma-70-like"/>
</dbReference>
<dbReference type="SUPFAM" id="SSF88659">
    <property type="entry name" value="Sigma3 and sigma4 domains of RNA polymerase sigma factors"/>
    <property type="match status" value="1"/>
</dbReference>
<gene>
    <name evidence="7" type="ORF">E6O51_16915</name>
</gene>
<evidence type="ECO:0000313" key="8">
    <source>
        <dbReference type="Proteomes" id="UP000307956"/>
    </source>
</evidence>
<feature type="domain" description="RNA polymerase sigma factor 70 region 4 type 2" evidence="6">
    <location>
        <begin position="107"/>
        <end position="155"/>
    </location>
</feature>
<dbReference type="NCBIfam" id="TIGR02937">
    <property type="entry name" value="sigma70-ECF"/>
    <property type="match status" value="1"/>
</dbReference>
<dbReference type="InterPro" id="IPR013325">
    <property type="entry name" value="RNA_pol_sigma_r2"/>
</dbReference>
<dbReference type="InterPro" id="IPR036388">
    <property type="entry name" value="WH-like_DNA-bd_sf"/>
</dbReference>
<dbReference type="InterPro" id="IPR014284">
    <property type="entry name" value="RNA_pol_sigma-70_dom"/>
</dbReference>
<proteinExistence type="inferred from homology"/>
<dbReference type="Gene3D" id="1.10.1740.10">
    <property type="match status" value="1"/>
</dbReference>
<comment type="similarity">
    <text evidence="1">Belongs to the sigma-70 factor family. ECF subfamily.</text>
</comment>
<dbReference type="Pfam" id="PF08281">
    <property type="entry name" value="Sigma70_r4_2"/>
    <property type="match status" value="1"/>
</dbReference>
<reference evidence="7 8" key="1">
    <citation type="submission" date="2019-04" db="EMBL/GenBank/DDBJ databases">
        <title>Azoarcus rhizosphaerae sp. nov. isolated from rhizosphere of Ficus religiosa.</title>
        <authorList>
            <person name="Lin S.-Y."/>
            <person name="Hameed A."/>
            <person name="Hsu Y.-H."/>
            <person name="Young C.-C."/>
        </authorList>
    </citation>
    <scope>NUCLEOTIDE SEQUENCE [LARGE SCALE GENOMIC DNA]</scope>
    <source>
        <strain evidence="7 8">CC-YHH848</strain>
    </source>
</reference>
<dbReference type="Pfam" id="PF04542">
    <property type="entry name" value="Sigma70_r2"/>
    <property type="match status" value="1"/>
</dbReference>
<dbReference type="EMBL" id="SSOD01000015">
    <property type="protein sequence ID" value="THF58670.1"/>
    <property type="molecule type" value="Genomic_DNA"/>
</dbReference>
<evidence type="ECO:0000256" key="1">
    <source>
        <dbReference type="ARBA" id="ARBA00010641"/>
    </source>
</evidence>
<keyword evidence="3" id="KW-0731">Sigma factor</keyword>
<keyword evidence="4" id="KW-0804">Transcription</keyword>
<evidence type="ECO:0000313" key="7">
    <source>
        <dbReference type="EMBL" id="THF58670.1"/>
    </source>
</evidence>
<sequence length="169" mass="19428">MTRPADLIHFLLAHYDLIKRRISYRVGSLELAEDVMQDTYLRLHAHVPSGPVRNPSSFVLRTALNLAIDRIRADRRLLTGEEVEFLIEQEMDPVDPAAAAAGRLDLDALARALDRLPAQRRQLFMASRFDGVPQKELARHYGISLRKVELEIHRAHEYLAEQIQRKKTD</sequence>
<evidence type="ECO:0000256" key="3">
    <source>
        <dbReference type="ARBA" id="ARBA00023082"/>
    </source>
</evidence>
<dbReference type="OrthoDB" id="8589148at2"/>
<dbReference type="GO" id="GO:0003677">
    <property type="term" value="F:DNA binding"/>
    <property type="evidence" value="ECO:0007669"/>
    <property type="project" value="InterPro"/>
</dbReference>
<dbReference type="InterPro" id="IPR013324">
    <property type="entry name" value="RNA_pol_sigma_r3/r4-like"/>
</dbReference>
<dbReference type="InterPro" id="IPR013249">
    <property type="entry name" value="RNA_pol_sigma70_r4_t2"/>
</dbReference>
<dbReference type="AlphaFoldDB" id="A0A4S4AHB2"/>
<dbReference type="Gene3D" id="1.10.10.10">
    <property type="entry name" value="Winged helix-like DNA-binding domain superfamily/Winged helix DNA-binding domain"/>
    <property type="match status" value="1"/>
</dbReference>
<dbReference type="PANTHER" id="PTHR43133:SF63">
    <property type="entry name" value="RNA POLYMERASE SIGMA FACTOR FECI-RELATED"/>
    <property type="match status" value="1"/>
</dbReference>
<organism evidence="7 8">
    <name type="scientific">Pseudothauera rhizosphaerae</name>
    <dbReference type="NCBI Taxonomy" id="2565932"/>
    <lineage>
        <taxon>Bacteria</taxon>
        <taxon>Pseudomonadati</taxon>
        <taxon>Pseudomonadota</taxon>
        <taxon>Betaproteobacteria</taxon>
        <taxon>Rhodocyclales</taxon>
        <taxon>Zoogloeaceae</taxon>
        <taxon>Pseudothauera</taxon>
    </lineage>
</organism>
<dbReference type="SUPFAM" id="SSF88946">
    <property type="entry name" value="Sigma2 domain of RNA polymerase sigma factors"/>
    <property type="match status" value="1"/>
</dbReference>
<dbReference type="PANTHER" id="PTHR43133">
    <property type="entry name" value="RNA POLYMERASE ECF-TYPE SIGMA FACTO"/>
    <property type="match status" value="1"/>
</dbReference>